<sequence>MKRVLSDIIVTTFTVAIFFGLLSNLLIGIKPKVPVVYSIVFFFITYGLWKITSDNNTNKFYTL</sequence>
<keyword evidence="1" id="KW-1133">Transmembrane helix</keyword>
<name>A0A6C0JAQ7_9ZZZZ</name>
<evidence type="ECO:0000256" key="1">
    <source>
        <dbReference type="SAM" id="Phobius"/>
    </source>
</evidence>
<dbReference type="AlphaFoldDB" id="A0A6C0JAQ7"/>
<proteinExistence type="predicted"/>
<keyword evidence="1" id="KW-0812">Transmembrane</keyword>
<feature type="transmembrane region" description="Helical" evidence="1">
    <location>
        <begin position="33"/>
        <end position="49"/>
    </location>
</feature>
<keyword evidence="1" id="KW-0472">Membrane</keyword>
<reference evidence="2" key="1">
    <citation type="journal article" date="2020" name="Nature">
        <title>Giant virus diversity and host interactions through global metagenomics.</title>
        <authorList>
            <person name="Schulz F."/>
            <person name="Roux S."/>
            <person name="Paez-Espino D."/>
            <person name="Jungbluth S."/>
            <person name="Walsh D.A."/>
            <person name="Denef V.J."/>
            <person name="McMahon K.D."/>
            <person name="Konstantinidis K.T."/>
            <person name="Eloe-Fadrosh E.A."/>
            <person name="Kyrpides N.C."/>
            <person name="Woyke T."/>
        </authorList>
    </citation>
    <scope>NUCLEOTIDE SEQUENCE</scope>
    <source>
        <strain evidence="2">GVMAG-M-3300025874-2</strain>
    </source>
</reference>
<organism evidence="2">
    <name type="scientific">viral metagenome</name>
    <dbReference type="NCBI Taxonomy" id="1070528"/>
    <lineage>
        <taxon>unclassified sequences</taxon>
        <taxon>metagenomes</taxon>
        <taxon>organismal metagenomes</taxon>
    </lineage>
</organism>
<evidence type="ECO:0000313" key="2">
    <source>
        <dbReference type="EMBL" id="QHU01766.1"/>
    </source>
</evidence>
<protein>
    <submittedName>
        <fullName evidence="2">Uncharacterized protein</fullName>
    </submittedName>
</protein>
<accession>A0A6C0JAQ7</accession>
<feature type="transmembrane region" description="Helical" evidence="1">
    <location>
        <begin position="7"/>
        <end position="27"/>
    </location>
</feature>
<dbReference type="EMBL" id="MN740348">
    <property type="protein sequence ID" value="QHU01766.1"/>
    <property type="molecule type" value="Genomic_DNA"/>
</dbReference>